<feature type="transmembrane region" description="Helical" evidence="3">
    <location>
        <begin position="1114"/>
        <end position="1132"/>
    </location>
</feature>
<feature type="compositionally biased region" description="Polar residues" evidence="2">
    <location>
        <begin position="793"/>
        <end position="817"/>
    </location>
</feature>
<keyword evidence="1" id="KW-0175">Coiled coil</keyword>
<dbReference type="EMBL" id="BNGU01000029">
    <property type="protein sequence ID" value="GHM59718.1"/>
    <property type="molecule type" value="Genomic_DNA"/>
</dbReference>
<feature type="coiled-coil region" evidence="1">
    <location>
        <begin position="974"/>
        <end position="1001"/>
    </location>
</feature>
<gene>
    <name evidence="4" type="ORF">sL5_07110</name>
</gene>
<name>A0A8J3MP67_9RICK</name>
<evidence type="ECO:0000256" key="2">
    <source>
        <dbReference type="SAM" id="MobiDB-lite"/>
    </source>
</evidence>
<dbReference type="Proteomes" id="UP000637906">
    <property type="component" value="Unassembled WGS sequence"/>
</dbReference>
<feature type="region of interest" description="Disordered" evidence="2">
    <location>
        <begin position="786"/>
        <end position="823"/>
    </location>
</feature>
<feature type="coiled-coil region" evidence="1">
    <location>
        <begin position="543"/>
        <end position="603"/>
    </location>
</feature>
<dbReference type="AlphaFoldDB" id="A0A8J3MP67"/>
<evidence type="ECO:0000313" key="5">
    <source>
        <dbReference type="Proteomes" id="UP000637906"/>
    </source>
</evidence>
<accession>A0A8J3MP67</accession>
<proteinExistence type="predicted"/>
<keyword evidence="3" id="KW-0812">Transmembrane</keyword>
<evidence type="ECO:0000256" key="3">
    <source>
        <dbReference type="SAM" id="Phobius"/>
    </source>
</evidence>
<keyword evidence="5" id="KW-1185">Reference proteome</keyword>
<feature type="transmembrane region" description="Helical" evidence="3">
    <location>
        <begin position="1152"/>
        <end position="1172"/>
    </location>
</feature>
<protein>
    <submittedName>
        <fullName evidence="4">Uncharacterized protein</fullName>
    </submittedName>
</protein>
<keyword evidence="3" id="KW-1133">Transmembrane helix</keyword>
<keyword evidence="3" id="KW-0472">Membrane</keyword>
<reference evidence="4 5" key="1">
    <citation type="journal article" date="2021" name="Microb. Ecol.">
        <title>Candidatus Mesenet longicola: Novel Endosymbionts of Brontispa longissima that Induce Cytoplasmic Incompatibility.</title>
        <authorList>
            <person name="Takano S."/>
            <person name="Gotoh Y."/>
            <person name="Hayashi T."/>
        </authorList>
    </citation>
    <scope>NUCLEOTIDE SEQUENCE [LARGE SCALE GENOMIC DNA]</scope>
    <source>
        <strain evidence="4">L5</strain>
    </source>
</reference>
<organism evidence="4 5">
    <name type="scientific">Candidatus Mesenet longicola</name>
    <dbReference type="NCBI Taxonomy" id="1892558"/>
    <lineage>
        <taxon>Bacteria</taxon>
        <taxon>Pseudomonadati</taxon>
        <taxon>Pseudomonadota</taxon>
        <taxon>Alphaproteobacteria</taxon>
        <taxon>Rickettsiales</taxon>
        <taxon>Anaplasmataceae</taxon>
        <taxon>Candidatus Mesenet</taxon>
    </lineage>
</organism>
<comment type="caution">
    <text evidence="4">The sequence shown here is derived from an EMBL/GenBank/DDBJ whole genome shotgun (WGS) entry which is preliminary data.</text>
</comment>
<evidence type="ECO:0000256" key="1">
    <source>
        <dbReference type="SAM" id="Coils"/>
    </source>
</evidence>
<evidence type="ECO:0000313" key="4">
    <source>
        <dbReference type="EMBL" id="GHM59718.1"/>
    </source>
</evidence>
<sequence length="1195" mass="137250">MNLEELNENIHKIFNIENIKYISSQDKITGIKFNLDQKNENFNHTIIKLLNLYIVPAFVLPSDQKNKDVSVRIGNRQETFIVKRYIKQDNAYIESTQLEQQKSSGRFFEKVKNFTQHFINGKEEIEFIEINKSNLNFQISSDKSTEVEITFSESEIDMQYIEGVLNCISNFKGLTNNDVIKPLIKINCNHPVAESQDKLNIYPFFSQRTIRDNKDNINQQETTLCLTTTQNDVTLVSSIFKNNAGPLKIKYKENKYSLLSYNLDNPFSQHLTNFLLFFNDPSCNGEAQISNLQRIKKIFSEDIEIKANQEDKEENGSNKAKIRIENATCSTSSLHYEGKNLQLKKSGSEEKIYFNFEVGVENDLDQKESKFIYDSMIYKIVSLISFFALSFNGNEFSISAEVDTKNIFSIKTNSYSELVPTICEKLKKHAISLDYTNPKPHHVQVLDLFCNEKKVKFTLEIEAQKIAINKLKDVEGLISSISILDSCRKEFLDNISNPSVYCHLSNFFYEGNSLSCIYVVTYPKNLSVKGGLLDENSAIDFLQNELQKNFDRISNNLKQIQKKENFSVYSIDINIDKLLSQHIDTLQEEATEVTEETKITEEAVKAEPQKYIEYDVDWQEECFAKITPTNDYTSLEDGLKEACKFVHYRVLHVCRQLLEKINTLQLGKEQKVAQDDQLSIDESTIQTTLDDNISNFNKFIDEKVREFEAIKLNLNVAQGSTIASIGNSTLNAVQRYKEVIKIHLFINKNANDLKKTLEKNVEALEQLIFDVQMSNICQMIAKISRSTEESKQSDPTTQQEESQNQDAELSNTENDNIGENEKVENEVTLEQILELFNKLNKKSIEWYNSEVESWLISTIDQGFGESKGEDDFDLSKSITTPEIDTSSPQIYNIWDEQVNRFLHQFESKIQKCINVKKQNFDEEQIKIITLDQYKQILNLADNIFYSAKILHYYKIQDGFEKLEKEIHNIVGITHDYLKKELDEQEEELKRREVQLKQEISVRKIGSDIIISATQRVVPLCKKVKDKIIDSIGQVQSQSSNVQNVEYSSSLFHNNHYNYNYQQSDFSQANTKYNSKIITNQSNSITIDSTCNHKRSNLQKLKTGIKDAFSEKENYAFLVFIAIATAVVLAYFVPEGLRKFVPSEKLNISDITVAVGATALIALSVAALAYSVYTNIIHSNMTDPTASSYTVHSLNS</sequence>